<protein>
    <submittedName>
        <fullName evidence="1">Translation initiation factor eIF-2B delta subunit</fullName>
    </submittedName>
</protein>
<keyword evidence="1" id="KW-0648">Protein biosynthesis</keyword>
<reference evidence="1" key="1">
    <citation type="submission" date="2014-09" db="EMBL/GenBank/DDBJ databases">
        <authorList>
            <person name="Magalhaes I.L.F."/>
            <person name="Oliveira U."/>
            <person name="Santos F.R."/>
            <person name="Vidigal T.H.D.A."/>
            <person name="Brescovit A.D."/>
            <person name="Santos A.J."/>
        </authorList>
    </citation>
    <scope>NUCLEOTIDE SEQUENCE</scope>
    <source>
        <tissue evidence="1">Shoot tissue taken approximately 20 cm above the soil surface</tissue>
    </source>
</reference>
<name>A0A0A9E109_ARUDO</name>
<dbReference type="AlphaFoldDB" id="A0A0A9E109"/>
<proteinExistence type="predicted"/>
<evidence type="ECO:0000313" key="1">
    <source>
        <dbReference type="EMBL" id="JAD92688.1"/>
    </source>
</evidence>
<accession>A0A0A9E109</accession>
<organism evidence="1">
    <name type="scientific">Arundo donax</name>
    <name type="common">Giant reed</name>
    <name type="synonym">Donax arundinaceus</name>
    <dbReference type="NCBI Taxonomy" id="35708"/>
    <lineage>
        <taxon>Eukaryota</taxon>
        <taxon>Viridiplantae</taxon>
        <taxon>Streptophyta</taxon>
        <taxon>Embryophyta</taxon>
        <taxon>Tracheophyta</taxon>
        <taxon>Spermatophyta</taxon>
        <taxon>Magnoliopsida</taxon>
        <taxon>Liliopsida</taxon>
        <taxon>Poales</taxon>
        <taxon>Poaceae</taxon>
        <taxon>PACMAD clade</taxon>
        <taxon>Arundinoideae</taxon>
        <taxon>Arundineae</taxon>
        <taxon>Arundo</taxon>
    </lineage>
</organism>
<sequence length="75" mass="8929">MPSHTSCMKLQESSWVPPQFYQMEQFILELGQHLWPWLRTLLEFLFSYVARHISFTRGSNLILYALMSSVIQMSF</sequence>
<keyword evidence="1" id="KW-0396">Initiation factor</keyword>
<reference evidence="1" key="2">
    <citation type="journal article" date="2015" name="Data Brief">
        <title>Shoot transcriptome of the giant reed, Arundo donax.</title>
        <authorList>
            <person name="Barrero R.A."/>
            <person name="Guerrero F.D."/>
            <person name="Moolhuijzen P."/>
            <person name="Goolsby J.A."/>
            <person name="Tidwell J."/>
            <person name="Bellgard S.E."/>
            <person name="Bellgard M.I."/>
        </authorList>
    </citation>
    <scope>NUCLEOTIDE SEQUENCE</scope>
    <source>
        <tissue evidence="1">Shoot tissue taken approximately 20 cm above the soil surface</tissue>
    </source>
</reference>
<dbReference type="GO" id="GO:0003743">
    <property type="term" value="F:translation initiation factor activity"/>
    <property type="evidence" value="ECO:0007669"/>
    <property type="project" value="UniProtKB-KW"/>
</dbReference>
<dbReference type="EMBL" id="GBRH01205207">
    <property type="protein sequence ID" value="JAD92688.1"/>
    <property type="molecule type" value="Transcribed_RNA"/>
</dbReference>